<proteinExistence type="predicted"/>
<evidence type="ECO:0000259" key="6">
    <source>
        <dbReference type="Pfam" id="PF22544"/>
    </source>
</evidence>
<protein>
    <recommendedName>
        <fullName evidence="6">HYDIN/VesB/CFA65-like Ig-like domain-containing protein</fullName>
    </recommendedName>
</protein>
<dbReference type="GO" id="GO:0003341">
    <property type="term" value="P:cilium movement"/>
    <property type="evidence" value="ECO:0007669"/>
    <property type="project" value="TreeGrafter"/>
</dbReference>
<dbReference type="GO" id="GO:1904158">
    <property type="term" value="P:axonemal central apparatus assembly"/>
    <property type="evidence" value="ECO:0007669"/>
    <property type="project" value="TreeGrafter"/>
</dbReference>
<organism evidence="7 8">
    <name type="scientific">Desmophyllum pertusum</name>
    <dbReference type="NCBI Taxonomy" id="174260"/>
    <lineage>
        <taxon>Eukaryota</taxon>
        <taxon>Metazoa</taxon>
        <taxon>Cnidaria</taxon>
        <taxon>Anthozoa</taxon>
        <taxon>Hexacorallia</taxon>
        <taxon>Scleractinia</taxon>
        <taxon>Caryophylliina</taxon>
        <taxon>Caryophylliidae</taxon>
        <taxon>Desmophyllum</taxon>
    </lineage>
</organism>
<evidence type="ECO:0000256" key="5">
    <source>
        <dbReference type="ARBA" id="ARBA00023273"/>
    </source>
</evidence>
<evidence type="ECO:0000256" key="2">
    <source>
        <dbReference type="ARBA" id="ARBA00004496"/>
    </source>
</evidence>
<dbReference type="InterPro" id="IPR053879">
    <property type="entry name" value="HYDIN_VesB_CFA65-like_Ig"/>
</dbReference>
<feature type="domain" description="HYDIN/VesB/CFA65-like Ig-like" evidence="6">
    <location>
        <begin position="467"/>
        <end position="560"/>
    </location>
</feature>
<keyword evidence="4" id="KW-0969">Cilium</keyword>
<keyword evidence="8" id="KW-1185">Reference proteome</keyword>
<dbReference type="Gene3D" id="2.60.40.10">
    <property type="entry name" value="Immunoglobulins"/>
    <property type="match status" value="6"/>
</dbReference>
<evidence type="ECO:0000256" key="1">
    <source>
        <dbReference type="ARBA" id="ARBA00004138"/>
    </source>
</evidence>
<evidence type="ECO:0000313" key="8">
    <source>
        <dbReference type="Proteomes" id="UP001163046"/>
    </source>
</evidence>
<dbReference type="AlphaFoldDB" id="A0A9W9YPB8"/>
<accession>A0A9W9YPB8</accession>
<dbReference type="PANTHER" id="PTHR23053">
    <property type="entry name" value="DLEC1 DELETED IN LUNG AND ESOPHAGEAL CANCER 1"/>
    <property type="match status" value="1"/>
</dbReference>
<keyword evidence="5" id="KW-0966">Cell projection</keyword>
<reference evidence="7" key="1">
    <citation type="submission" date="2023-01" db="EMBL/GenBank/DDBJ databases">
        <title>Genome assembly of the deep-sea coral Lophelia pertusa.</title>
        <authorList>
            <person name="Herrera S."/>
            <person name="Cordes E."/>
        </authorList>
    </citation>
    <scope>NUCLEOTIDE SEQUENCE</scope>
    <source>
        <strain evidence="7">USNM1676648</strain>
        <tissue evidence="7">Polyp</tissue>
    </source>
</reference>
<evidence type="ECO:0000313" key="7">
    <source>
        <dbReference type="EMBL" id="KAJ7360557.1"/>
    </source>
</evidence>
<dbReference type="OrthoDB" id="442692at2759"/>
<keyword evidence="3" id="KW-0963">Cytoplasm</keyword>
<name>A0A9W9YPB8_9CNID</name>
<evidence type="ECO:0000256" key="3">
    <source>
        <dbReference type="ARBA" id="ARBA00022490"/>
    </source>
</evidence>
<comment type="subcellular location">
    <subcellularLocation>
        <location evidence="1">Cell projection</location>
        <location evidence="1">Cilium</location>
    </subcellularLocation>
    <subcellularLocation>
        <location evidence="2">Cytoplasm</location>
    </subcellularLocation>
</comment>
<feature type="domain" description="HYDIN/VesB/CFA65-like Ig-like" evidence="6">
    <location>
        <begin position="206"/>
        <end position="299"/>
    </location>
</feature>
<comment type="caution">
    <text evidence="7">The sequence shown here is derived from an EMBL/GenBank/DDBJ whole genome shotgun (WGS) entry which is preliminary data.</text>
</comment>
<dbReference type="Proteomes" id="UP001163046">
    <property type="component" value="Unassembled WGS sequence"/>
</dbReference>
<sequence length="949" mass="106396">MPQGKLRGGGLRGEVQSTVRESYGGKVVSSNFKSRVVHPRNPKLVKGSPEDDKQAPSAYMAEMQLTTDERLKLTYEMRVPQIIELLDMSEQTLQKFTTMDIEEPLFQPFPSDIVFQNFDPFVNYQVPLQLRNNDKVARLVKVTQTDSPYFTIISPHDMGQKVAPGMDTTFIIQFTPDEKKDYTHELICITEREKFLVPVKAVGARAVLDFPDEISFGTCPVKYATTRTLLVRNIGNNDAKFQLAVQEPFFVTPESGRLAIGESMQIHVDFKALQTGDHASHMMLQYETGEEIFISLYGAAMDYNIRLDKNTVKMENTFISCASQRAVTISNRSDIIVQFKWTNFATLREELQHKDRFYMDLESEENAEKDEFFEECLSDPTLRDQMSILTRKFKNKMQVVTDDKMLYADSIVTIDPVEGEIWPNSQAEINIVFKPQEAHSYARTVYCDVTGRESRLPLRIRGDGTGPQVHFSLDTLDIGNVFINSQHSYEVILCNKGDIDAVFKLLPLNTQFGPSFPSFLLKELLFLEIHFCSPILGDFKEVFEFAIEGSPERLKLKILGSVIGPTFHFNIPKLKFGVVSYADGWASEETHSRDSLIDSNISDVGSTIMPSPREFDITPSSGTITPQGELDIKVDFVSTTVKKYEIALVVDVDGVGEEILSLPIVANVFFFLTDALSHPLLSLHPSWIMVVCFLHHPYELPVHLFNESDLPAKYELLSQVVEDVTPILYSSPEPKGVQIQCVGEGPVIHVTPTHVDYGTIPVLTDVSKIVQLSNESLIPAQFSCCMGVIPPEDALHLKVTANVDDTVKFQDKLSINISDSQIQTVSLMAYGSGTTIVSEPPLAPAVKLGPQFSCQPDKKKPEYNPDDMRFQGVPPPPDPPKPVFQLTPDRMVLHPGESQKCSLKAIVKRKLNNKSTCGLTTLYSDATQCIPRKMLFANLAITEEICLQV</sequence>
<dbReference type="InterPro" id="IPR033305">
    <property type="entry name" value="Hydin-like"/>
</dbReference>
<dbReference type="Pfam" id="PF22544">
    <property type="entry name" value="HYDIN_VesB_CFA65-like_Ig"/>
    <property type="match status" value="2"/>
</dbReference>
<gene>
    <name evidence="7" type="ORF">OS493_015661</name>
</gene>
<dbReference type="EMBL" id="MU827309">
    <property type="protein sequence ID" value="KAJ7360557.1"/>
    <property type="molecule type" value="Genomic_DNA"/>
</dbReference>
<evidence type="ECO:0000256" key="4">
    <source>
        <dbReference type="ARBA" id="ARBA00023069"/>
    </source>
</evidence>
<dbReference type="GO" id="GO:0005930">
    <property type="term" value="C:axoneme"/>
    <property type="evidence" value="ECO:0007669"/>
    <property type="project" value="TreeGrafter"/>
</dbReference>
<dbReference type="InterPro" id="IPR013783">
    <property type="entry name" value="Ig-like_fold"/>
</dbReference>
<dbReference type="PANTHER" id="PTHR23053:SF0">
    <property type="entry name" value="HYDROCEPHALUS-INDUCING PROTEIN HOMOLOG"/>
    <property type="match status" value="1"/>
</dbReference>